<dbReference type="EMBL" id="CADEPI010000013">
    <property type="protein sequence ID" value="CAB3363722.1"/>
    <property type="molecule type" value="Genomic_DNA"/>
</dbReference>
<evidence type="ECO:0008006" key="8">
    <source>
        <dbReference type="Google" id="ProtNLM"/>
    </source>
</evidence>
<dbReference type="SUPFAM" id="SSF50978">
    <property type="entry name" value="WD40 repeat-like"/>
    <property type="match status" value="1"/>
</dbReference>
<dbReference type="AlphaFoldDB" id="A0A8S1C3N0"/>
<dbReference type="InterPro" id="IPR011044">
    <property type="entry name" value="Quino_amine_DH_bsu"/>
</dbReference>
<dbReference type="Pfam" id="PF04192">
    <property type="entry name" value="Utp21"/>
    <property type="match status" value="1"/>
</dbReference>
<evidence type="ECO:0000256" key="2">
    <source>
        <dbReference type="ARBA" id="ARBA00022737"/>
    </source>
</evidence>
<dbReference type="GO" id="GO:0006364">
    <property type="term" value="P:rRNA processing"/>
    <property type="evidence" value="ECO:0007669"/>
    <property type="project" value="InterPro"/>
</dbReference>
<evidence type="ECO:0000256" key="1">
    <source>
        <dbReference type="ARBA" id="ARBA00022574"/>
    </source>
</evidence>
<dbReference type="PANTHER" id="PTHR22840">
    <property type="entry name" value="WD REPEAT-CONTAINING PROTEIN 36"/>
    <property type="match status" value="1"/>
</dbReference>
<dbReference type="PROSITE" id="PS50294">
    <property type="entry name" value="WD_REPEATS_REGION"/>
    <property type="match status" value="3"/>
</dbReference>
<dbReference type="SUPFAM" id="SSF50969">
    <property type="entry name" value="YVTN repeat-like/Quinoprotein amine dehydrogenase"/>
    <property type="match status" value="1"/>
</dbReference>
<comment type="caution">
    <text evidence="6">The sequence shown here is derived from an EMBL/GenBank/DDBJ whole genome shotgun (WGS) entry which is preliminary data.</text>
</comment>
<dbReference type="InterPro" id="IPR007319">
    <property type="entry name" value="WDR36/Utp21_C"/>
</dbReference>
<keyword evidence="7" id="KW-1185">Reference proteome</keyword>
<accession>A0A8S1C3N0</accession>
<dbReference type="SUPFAM" id="SSF50960">
    <property type="entry name" value="TolB, C-terminal domain"/>
    <property type="match status" value="1"/>
</dbReference>
<dbReference type="GO" id="GO:0034388">
    <property type="term" value="C:Pwp2p-containing subcomplex of 90S preribosome"/>
    <property type="evidence" value="ECO:0007669"/>
    <property type="project" value="TreeGrafter"/>
</dbReference>
<feature type="repeat" description="WD" evidence="3">
    <location>
        <begin position="563"/>
        <end position="604"/>
    </location>
</feature>
<dbReference type="InterPro" id="IPR001680">
    <property type="entry name" value="WD40_rpt"/>
</dbReference>
<evidence type="ECO:0000256" key="3">
    <source>
        <dbReference type="PROSITE-ProRule" id="PRU00221"/>
    </source>
</evidence>
<dbReference type="Pfam" id="PF25171">
    <property type="entry name" value="Beta-prop_WDR36-Utp21_1st"/>
    <property type="match status" value="1"/>
</dbReference>
<dbReference type="PANTHER" id="PTHR22840:SF12">
    <property type="entry name" value="WD REPEAT-CONTAINING PROTEIN 36"/>
    <property type="match status" value="1"/>
</dbReference>
<feature type="repeat" description="WD" evidence="3">
    <location>
        <begin position="480"/>
        <end position="521"/>
    </location>
</feature>
<dbReference type="PROSITE" id="PS00678">
    <property type="entry name" value="WD_REPEATS_1"/>
    <property type="match status" value="2"/>
</dbReference>
<organism evidence="6 7">
    <name type="scientific">Cloeon dipterum</name>
    <dbReference type="NCBI Taxonomy" id="197152"/>
    <lineage>
        <taxon>Eukaryota</taxon>
        <taxon>Metazoa</taxon>
        <taxon>Ecdysozoa</taxon>
        <taxon>Arthropoda</taxon>
        <taxon>Hexapoda</taxon>
        <taxon>Insecta</taxon>
        <taxon>Pterygota</taxon>
        <taxon>Palaeoptera</taxon>
        <taxon>Ephemeroptera</taxon>
        <taxon>Pisciforma</taxon>
        <taxon>Baetidae</taxon>
        <taxon>Cloeon</taxon>
    </lineage>
</organism>
<evidence type="ECO:0000313" key="6">
    <source>
        <dbReference type="EMBL" id="CAB3363722.1"/>
    </source>
</evidence>
<feature type="domain" description="WDR36/Utp21 C-terminal" evidence="4">
    <location>
        <begin position="690"/>
        <end position="886"/>
    </location>
</feature>
<reference evidence="6 7" key="1">
    <citation type="submission" date="2020-04" db="EMBL/GenBank/DDBJ databases">
        <authorList>
            <person name="Alioto T."/>
            <person name="Alioto T."/>
            <person name="Gomez Garrido J."/>
        </authorList>
    </citation>
    <scope>NUCLEOTIDE SEQUENCE [LARGE SCALE GENOMIC DNA]</scope>
</reference>
<dbReference type="PROSITE" id="PS50082">
    <property type="entry name" value="WD_REPEATS_2"/>
    <property type="match status" value="3"/>
</dbReference>
<dbReference type="InterPro" id="IPR059157">
    <property type="entry name" value="WDR36-Utp21_N"/>
</dbReference>
<dbReference type="InterPro" id="IPR036322">
    <property type="entry name" value="WD40_repeat_dom_sf"/>
</dbReference>
<dbReference type="Proteomes" id="UP000494165">
    <property type="component" value="Unassembled WGS sequence"/>
</dbReference>
<feature type="repeat" description="WD" evidence="3">
    <location>
        <begin position="267"/>
        <end position="298"/>
    </location>
</feature>
<evidence type="ECO:0000259" key="5">
    <source>
        <dbReference type="Pfam" id="PF25171"/>
    </source>
</evidence>
<name>A0A8S1C3N0_9INSE</name>
<proteinExistence type="predicted"/>
<protein>
    <recommendedName>
        <fullName evidence="8">Small-subunit processome Utp21 domain-containing protein</fullName>
    </recommendedName>
</protein>
<dbReference type="InterPro" id="IPR015943">
    <property type="entry name" value="WD40/YVTN_repeat-like_dom_sf"/>
</dbReference>
<keyword evidence="1 3" id="KW-0853">WD repeat</keyword>
<evidence type="ECO:0000259" key="4">
    <source>
        <dbReference type="Pfam" id="PF04192"/>
    </source>
</evidence>
<evidence type="ECO:0000313" key="7">
    <source>
        <dbReference type="Proteomes" id="UP000494165"/>
    </source>
</evidence>
<dbReference type="Gene3D" id="2.130.10.10">
    <property type="entry name" value="YVTN repeat-like/Quinoprotein amine dehydrogenase"/>
    <property type="match status" value="2"/>
</dbReference>
<dbReference type="SMART" id="SM00320">
    <property type="entry name" value="WD40"/>
    <property type="match status" value="9"/>
</dbReference>
<sequence>MSTASKIFVPNRALGFVSNHIPLETRYIERRKESVIVTCVGRHFHTYGAFHFTLLNISGEHKEDITALACDRYQVFSAAGNEILAWRGGTHIKHKYLGHNLPVHLLLPFGAHLVSVDEGSCLKVWHVDAEELYTEVQFDPASFEVSAIMHPYTYTNKVLLGSRQGSLQLWNLHTRNLIFEFSGWGSGVSVIEQAPVQDVVAIGLADGRIIVHNLKFDQTVIDFAQDWGQVTSISFRKDGPPLMCTGTNAGHIIVWDLEKKENVDQIWNAHYGPVTGLKCLPSEPLLVSSSPDNSLKMWVFDMADGGGRLLKIREGHSLPPTYISFRQRDQIFVAGADSTLKVFSTVTETKNHSYGRAVHNKKAFKRMKNKRSPDAPLVMPPIMELAYETTREKDWDNICALHRGLAEVTTWSSDKGCMGDHKLLHNRFKENPAFHSAVASSVCLTLCGNFVLIGYSSGHVDRFNVQSGAHRCEYKLPKGKPAHKGAVRGIATEGLNQTVVTGGADAYIRFWNFSEGKTLGRLPLKQAVAFFCQNKNSSLIGVALDDNTVCVLDMHSRNIIRRLPNHYSRLTSMVFSQDARWILTSTTDCKIRTWDVPSANLIDIFKVPLPVTRMALNPTGEILATAHADSLGVYLWFNKAIHMHVSLRPLPLDLDPELLELPSQGFNEVEILDTNLEEMELSEDVYQSPEQISEELITMSTLSTARWVNVLDLDVIRRRNKPKEAPKAPAAAPFFLPTIPSLEYKFDLRPTLEEQQQEPALKAVSDLSRLAKMLSEAQNEESLVAFLKTLGPSTLDSEVLNLTSSGESVEPLNKFLDLVLFVMNRKKEFELSQMYLALVLKHHGDQCIADTALAAKLESVKEIQRNEWSSLEKHILYCKSVVHALKRL</sequence>
<dbReference type="FunFam" id="2.130.10.10:FF:000109">
    <property type="entry name" value="WD repeat domain 36"/>
    <property type="match status" value="1"/>
</dbReference>
<feature type="domain" description="WDR36/Utp21 N-terminal" evidence="5">
    <location>
        <begin position="36"/>
        <end position="301"/>
    </location>
</feature>
<gene>
    <name evidence="6" type="ORF">CLODIP_2_CD09913</name>
</gene>
<keyword evidence="2" id="KW-0677">Repeat</keyword>
<dbReference type="InterPro" id="IPR019775">
    <property type="entry name" value="WD40_repeat_CS"/>
</dbReference>
<dbReference type="OrthoDB" id="10250769at2759"/>
<dbReference type="Pfam" id="PF25168">
    <property type="entry name" value="Beta-prop_WDR36-Utp21_2nd"/>
    <property type="match status" value="1"/>
</dbReference>
<dbReference type="GO" id="GO:0032040">
    <property type="term" value="C:small-subunit processome"/>
    <property type="evidence" value="ECO:0007669"/>
    <property type="project" value="InterPro"/>
</dbReference>